<comment type="caution">
    <text evidence="3">The sequence shown here is derived from an EMBL/GenBank/DDBJ whole genome shotgun (WGS) entry which is preliminary data.</text>
</comment>
<evidence type="ECO:0000259" key="2">
    <source>
        <dbReference type="PROSITE" id="PS51898"/>
    </source>
</evidence>
<keyword evidence="1" id="KW-0233">DNA recombination</keyword>
<dbReference type="InterPro" id="IPR013762">
    <property type="entry name" value="Integrase-like_cat_sf"/>
</dbReference>
<proteinExistence type="predicted"/>
<accession>A0A327LWJ3</accession>
<dbReference type="AlphaFoldDB" id="A0A327LWJ3"/>
<dbReference type="EMBL" id="QLIX01000052">
    <property type="protein sequence ID" value="RAI54543.1"/>
    <property type="molecule type" value="Genomic_DNA"/>
</dbReference>
<gene>
    <name evidence="3" type="ORF">DOO78_26180</name>
</gene>
<dbReference type="SUPFAM" id="SSF56349">
    <property type="entry name" value="DNA breaking-rejoining enzymes"/>
    <property type="match status" value="1"/>
</dbReference>
<dbReference type="RefSeq" id="WP_111472825.1">
    <property type="nucleotide sequence ID" value="NZ_QLIX01000052.1"/>
</dbReference>
<dbReference type="InterPro" id="IPR011010">
    <property type="entry name" value="DNA_brk_join_enz"/>
</dbReference>
<dbReference type="PROSITE" id="PS51898">
    <property type="entry name" value="TYR_RECOMBINASE"/>
    <property type="match status" value="1"/>
</dbReference>
<keyword evidence="4" id="KW-1185">Reference proteome</keyword>
<protein>
    <recommendedName>
        <fullName evidence="2">Tyr recombinase domain-containing protein</fullName>
    </recommendedName>
</protein>
<dbReference type="GO" id="GO:0015074">
    <property type="term" value="P:DNA integration"/>
    <property type="evidence" value="ECO:0007669"/>
    <property type="project" value="InterPro"/>
</dbReference>
<dbReference type="OrthoDB" id="2078692at2"/>
<evidence type="ECO:0000313" key="3">
    <source>
        <dbReference type="EMBL" id="RAI54543.1"/>
    </source>
</evidence>
<evidence type="ECO:0000256" key="1">
    <source>
        <dbReference type="ARBA" id="ARBA00023172"/>
    </source>
</evidence>
<organism evidence="3 4">
    <name type="scientific">Roseicella frigidaeris</name>
    <dbReference type="NCBI Taxonomy" id="2230885"/>
    <lineage>
        <taxon>Bacteria</taxon>
        <taxon>Pseudomonadati</taxon>
        <taxon>Pseudomonadota</taxon>
        <taxon>Alphaproteobacteria</taxon>
        <taxon>Acetobacterales</taxon>
        <taxon>Roseomonadaceae</taxon>
        <taxon>Roseicella</taxon>
    </lineage>
</organism>
<dbReference type="GO" id="GO:0003677">
    <property type="term" value="F:DNA binding"/>
    <property type="evidence" value="ECO:0007669"/>
    <property type="project" value="InterPro"/>
</dbReference>
<feature type="domain" description="Tyr recombinase" evidence="2">
    <location>
        <begin position="217"/>
        <end position="474"/>
    </location>
</feature>
<reference evidence="4" key="1">
    <citation type="submission" date="2018-06" db="EMBL/GenBank/DDBJ databases">
        <authorList>
            <person name="Khan S.A."/>
        </authorList>
    </citation>
    <scope>NUCLEOTIDE SEQUENCE [LARGE SCALE GENOMIC DNA]</scope>
    <source>
        <strain evidence="4">DB-1506</strain>
    </source>
</reference>
<evidence type="ECO:0000313" key="4">
    <source>
        <dbReference type="Proteomes" id="UP000249065"/>
    </source>
</evidence>
<dbReference type="Proteomes" id="UP000249065">
    <property type="component" value="Unassembled WGS sequence"/>
</dbReference>
<sequence length="486" mass="55622">MSDSESDLPLRTVHTVIRVRRAATRTILPLVIVRKKGDAPRIHWQFLEYALELQDRGAAEQTLDESARVFGMMVDYHEIMLRDPVINEHDLASFLGRFLQTRYRGAAHFVGADAGGIEWKPVRWTTVKHDMRRALGFFEFCVRRYGHYPAFRERSLPAPKGIASEIQRKLAQSQRDFLFHLHSQRDERRDAVPGTPAIPEVAVPGERRRPAGRITASNRGYFPEDRVEELIERTPNIVHRMIWIAAAFGGPRISEQLNLWVDDVLPGATRPRLFPDSPTTSECVIVLADPAEATYTGSLTNFTRSRLQILAVQNRTPRNVLHRRHPEFAGWKGVSEENEEYGISQVYWIDRRWAAEYFRLYRDLLEFRAAIPSQNKHPWLYINIGRGSNAGARYGAPLTMSNVRKAFEAACERIGLTPYRGNASLHKLRSLYRRLALNAGLTDQSIQHMMHHKSHTSQEAYGRARASQIFAALDRQTGRRLTGVQS</sequence>
<name>A0A327LWJ3_9PROT</name>
<dbReference type="GO" id="GO:0006310">
    <property type="term" value="P:DNA recombination"/>
    <property type="evidence" value="ECO:0007669"/>
    <property type="project" value="UniProtKB-KW"/>
</dbReference>
<dbReference type="Gene3D" id="1.10.443.10">
    <property type="entry name" value="Intergrase catalytic core"/>
    <property type="match status" value="1"/>
</dbReference>
<dbReference type="InterPro" id="IPR002104">
    <property type="entry name" value="Integrase_catalytic"/>
</dbReference>